<keyword evidence="2" id="KW-1185">Reference proteome</keyword>
<protein>
    <recommendedName>
        <fullName evidence="3">PcfJ-like protein</fullName>
    </recommendedName>
</protein>
<dbReference type="RefSeq" id="WP_168908622.1">
    <property type="nucleotide sequence ID" value="NZ_CP051428.1"/>
</dbReference>
<reference evidence="1 2" key="1">
    <citation type="submission" date="2020-04" db="EMBL/GenBank/DDBJ databases">
        <title>Novel Paenibacillus strain UniB2 isolated from commercial digestive syrup.</title>
        <authorList>
            <person name="Thorat V."/>
            <person name="Kirdat K."/>
            <person name="Tiwarekar B."/>
            <person name="Yadav A."/>
        </authorList>
    </citation>
    <scope>NUCLEOTIDE SEQUENCE [LARGE SCALE GENOMIC DNA]</scope>
    <source>
        <strain evidence="1 2">UniB2</strain>
    </source>
</reference>
<dbReference type="EMBL" id="CP051428">
    <property type="protein sequence ID" value="QJC53073.1"/>
    <property type="molecule type" value="Genomic_DNA"/>
</dbReference>
<dbReference type="InterPro" id="IPR025586">
    <property type="entry name" value="PcfJ"/>
</dbReference>
<evidence type="ECO:0000313" key="2">
    <source>
        <dbReference type="Proteomes" id="UP000502136"/>
    </source>
</evidence>
<dbReference type="AlphaFoldDB" id="A0A6H2H061"/>
<accession>A0A6H2H061</accession>
<dbReference type="KEGG" id="palr:HGI30_16825"/>
<name>A0A6H2H061_9BACL</name>
<sequence length="516" mass="59339">MSKQNRFYENEFMRHFPSDISDEIRDYCTDEVLASSRYLFTSREGRQQIAYCTHCKLEHHSDGLRHGKIEECPFCRSACRVKASGRGRKRLIDGAYLIWYEKSTIDPQAIIARGFYMLRDYSGNYRETETVIKPVAMYLFEWGQGGRMLRRDYWSRYINWQATSSVFSEAKRSMDYKPCFHSRANIRRAVEGTPFRYCMWESYEVNDYVKTFDLAARYGDVMEFLTKAGLRSFVVSKLTGGSTYGAINWRGKTPEAVLRLTKAEIKQMRKAGAIGPRALRSYQISKKDGSNYSWEEARTLCDLVDPFNAERLTALSEHAPLPVLKKYIAKQARRDPRRYSAGSPVLIDWRDYLRECRELGRDITRPGVLFPNNLHEAHQLAGRALKLVNDERVNKQIAERLPELLKRYGFERDGLIIRPAVSSVELFDEGKALSHCVGGYADRYAKGETTILLIRRAAALDEPYHTMEVSGTRIVQCRGMKNAPPPPDVAAFVAAFEKAKLTEKKKRSKIKIAQPA</sequence>
<evidence type="ECO:0008006" key="3">
    <source>
        <dbReference type="Google" id="ProtNLM"/>
    </source>
</evidence>
<gene>
    <name evidence="1" type="ORF">HGI30_16825</name>
</gene>
<proteinExistence type="predicted"/>
<dbReference type="Pfam" id="PF14284">
    <property type="entry name" value="PcfJ"/>
    <property type="match status" value="1"/>
</dbReference>
<evidence type="ECO:0000313" key="1">
    <source>
        <dbReference type="EMBL" id="QJC53073.1"/>
    </source>
</evidence>
<organism evidence="1 2">
    <name type="scientific">Paenibacillus albicereus</name>
    <dbReference type="NCBI Taxonomy" id="2726185"/>
    <lineage>
        <taxon>Bacteria</taxon>
        <taxon>Bacillati</taxon>
        <taxon>Bacillota</taxon>
        <taxon>Bacilli</taxon>
        <taxon>Bacillales</taxon>
        <taxon>Paenibacillaceae</taxon>
        <taxon>Paenibacillus</taxon>
    </lineage>
</organism>
<dbReference type="Proteomes" id="UP000502136">
    <property type="component" value="Chromosome"/>
</dbReference>